<dbReference type="EMBL" id="OX459948">
    <property type="protein sequence ID" value="CAI9155012.1"/>
    <property type="molecule type" value="Genomic_DNA"/>
</dbReference>
<gene>
    <name evidence="2" type="ORF">MRATA1EN1_LOCUS3974</name>
</gene>
<evidence type="ECO:0000313" key="3">
    <source>
        <dbReference type="Proteomes" id="UP001176941"/>
    </source>
</evidence>
<keyword evidence="3" id="KW-1185">Reference proteome</keyword>
<organism evidence="2 3">
    <name type="scientific">Rangifer tarandus platyrhynchus</name>
    <name type="common">Svalbard reindeer</name>
    <dbReference type="NCBI Taxonomy" id="3082113"/>
    <lineage>
        <taxon>Eukaryota</taxon>
        <taxon>Metazoa</taxon>
        <taxon>Chordata</taxon>
        <taxon>Craniata</taxon>
        <taxon>Vertebrata</taxon>
        <taxon>Euteleostomi</taxon>
        <taxon>Mammalia</taxon>
        <taxon>Eutheria</taxon>
        <taxon>Laurasiatheria</taxon>
        <taxon>Artiodactyla</taxon>
        <taxon>Ruminantia</taxon>
        <taxon>Pecora</taxon>
        <taxon>Cervidae</taxon>
        <taxon>Odocoileinae</taxon>
        <taxon>Rangifer</taxon>
    </lineage>
</organism>
<reference evidence="2" key="1">
    <citation type="submission" date="2023-04" db="EMBL/GenBank/DDBJ databases">
        <authorList>
            <consortium name="ELIXIR-Norway"/>
        </authorList>
    </citation>
    <scope>NUCLEOTIDE SEQUENCE [LARGE SCALE GENOMIC DNA]</scope>
</reference>
<sequence length="70" mass="7133">MRQERSSRCRALSLPAGGVRVEGPRNPSAYGTDAGAPRPASARTLVRSPAARGEGTPAERGGSSASDPTL</sequence>
<dbReference type="Proteomes" id="UP001176941">
    <property type="component" value="Chromosome 12"/>
</dbReference>
<accession>A0ABN8Y080</accession>
<evidence type="ECO:0000256" key="1">
    <source>
        <dbReference type="SAM" id="MobiDB-lite"/>
    </source>
</evidence>
<proteinExistence type="predicted"/>
<evidence type="ECO:0000313" key="2">
    <source>
        <dbReference type="EMBL" id="CAI9155012.1"/>
    </source>
</evidence>
<name>A0ABN8Y080_RANTA</name>
<protein>
    <submittedName>
        <fullName evidence="2">Uncharacterized protein</fullName>
    </submittedName>
</protein>
<feature type="region of interest" description="Disordered" evidence="1">
    <location>
        <begin position="1"/>
        <end position="70"/>
    </location>
</feature>